<dbReference type="PANTHER" id="PTHR34983">
    <property type="entry name" value="ARABINOGALACTAN ENDO-BETA-1,4-GALACTANASE A"/>
    <property type="match status" value="1"/>
</dbReference>
<comment type="catalytic activity">
    <reaction evidence="4">
        <text>The enzyme specifically hydrolyzes (1-&gt;4)-beta-D-galactosidic linkages in type I arabinogalactans.</text>
        <dbReference type="EC" id="3.2.1.89"/>
    </reaction>
</comment>
<gene>
    <name evidence="5" type="ORF">MUN87_10315</name>
</gene>
<dbReference type="EMBL" id="CP095071">
    <property type="protein sequence ID" value="UOQ87244.1"/>
    <property type="molecule type" value="Genomic_DNA"/>
</dbReference>
<evidence type="ECO:0000256" key="3">
    <source>
        <dbReference type="ARBA" id="ARBA00023295"/>
    </source>
</evidence>
<dbReference type="PANTHER" id="PTHR34983:SF2">
    <property type="entry name" value="ENDO-BETA-1,4-GALACTANASE"/>
    <property type="match status" value="1"/>
</dbReference>
<dbReference type="GO" id="GO:0016787">
    <property type="term" value="F:hydrolase activity"/>
    <property type="evidence" value="ECO:0007669"/>
    <property type="project" value="UniProtKB-KW"/>
</dbReference>
<dbReference type="InterPro" id="IPR011683">
    <property type="entry name" value="Glyco_hydro_53"/>
</dbReference>
<dbReference type="Proteomes" id="UP000831537">
    <property type="component" value="Chromosome"/>
</dbReference>
<accession>A0ABY4GSJ2</accession>
<protein>
    <recommendedName>
        <fullName evidence="4">Arabinogalactan endo-beta-1,4-galactanase</fullName>
        <ecNumber evidence="4">3.2.1.89</ecNumber>
    </recommendedName>
</protein>
<evidence type="ECO:0000256" key="1">
    <source>
        <dbReference type="ARBA" id="ARBA00010687"/>
    </source>
</evidence>
<evidence type="ECO:0000313" key="5">
    <source>
        <dbReference type="EMBL" id="UOQ87244.1"/>
    </source>
</evidence>
<keyword evidence="2 4" id="KW-0378">Hydrolase</keyword>
<dbReference type="RefSeq" id="WP_244747682.1">
    <property type="nucleotide sequence ID" value="NZ_CP095071.1"/>
</dbReference>
<dbReference type="EC" id="3.2.1.89" evidence="4"/>
<comment type="similarity">
    <text evidence="1 4">Belongs to the glycosyl hydrolase 53 family.</text>
</comment>
<organism evidence="5 6">
    <name type="scientific">Gracilibacillus salinarum</name>
    <dbReference type="NCBI Taxonomy" id="2932255"/>
    <lineage>
        <taxon>Bacteria</taxon>
        <taxon>Bacillati</taxon>
        <taxon>Bacillota</taxon>
        <taxon>Bacilli</taxon>
        <taxon>Bacillales</taxon>
        <taxon>Bacillaceae</taxon>
        <taxon>Gracilibacillus</taxon>
    </lineage>
</organism>
<name>A0ABY4GSJ2_9BACI</name>
<dbReference type="Pfam" id="PF07745">
    <property type="entry name" value="Glyco_hydro_53"/>
    <property type="match status" value="1"/>
</dbReference>
<evidence type="ECO:0000256" key="2">
    <source>
        <dbReference type="ARBA" id="ARBA00022801"/>
    </source>
</evidence>
<keyword evidence="3 4" id="KW-0326">Glycosidase</keyword>
<evidence type="ECO:0000256" key="4">
    <source>
        <dbReference type="RuleBase" id="RU361192"/>
    </source>
</evidence>
<reference evidence="5 6" key="1">
    <citation type="submission" date="2022-04" db="EMBL/GenBank/DDBJ databases">
        <title>Gracilibacillus sp. isolated from saltern.</title>
        <authorList>
            <person name="Won M."/>
            <person name="Lee C.-M."/>
            <person name="Woen H.-Y."/>
            <person name="Kwon S.-W."/>
        </authorList>
    </citation>
    <scope>NUCLEOTIDE SEQUENCE [LARGE SCALE GENOMIC DNA]</scope>
    <source>
        <strain evidence="5 6">SSPM10-3</strain>
    </source>
</reference>
<evidence type="ECO:0000313" key="6">
    <source>
        <dbReference type="Proteomes" id="UP000831537"/>
    </source>
</evidence>
<keyword evidence="6" id="KW-1185">Reference proteome</keyword>
<dbReference type="SUPFAM" id="SSF51445">
    <property type="entry name" value="(Trans)glycosidases"/>
    <property type="match status" value="1"/>
</dbReference>
<proteinExistence type="inferred from homology"/>
<dbReference type="InterPro" id="IPR017853">
    <property type="entry name" value="GH"/>
</dbReference>
<sequence length="382" mass="44159">MNQEFIKGVDISILDEVEKFGGEFFLNNQKRDLFEILKTKGIDTVRLRLWVNPFDSQGNPYLGGTNDLSTTLRLARRAKAEGMKLMLNLHYSDFWADPKKQQKPKEWASLSQEELIEKVYSYTKEVLAVFDKENLVPEYIQIGNEITNGMLWPDGQTPKFKFEEKEFEVWEEHERDGAYDRLADLLKAGVSAVRENYHTDQMKIILHLDFGGANKLYRIWFDEICKRDVDFDIIGLSYYPYWHGSLADLSSNLKDIGDRFKKDLLIVETAYAFTDESPKDEDSIFNRELSDIAGYPPTPKGQQDFLIDLMNTVKNLKTDDYCGLGIVYWEPAWLPVKQTTWASIEGMKYGNDLGRGGNHWANQGLFDFKGNALETLDVFHSF</sequence>
<dbReference type="Gene3D" id="3.20.20.80">
    <property type="entry name" value="Glycosidases"/>
    <property type="match status" value="1"/>
</dbReference>